<sequence length="467" mass="52864">MADDQHKDSHNKSSLESVVVFVVPFPAQGHLNQLLQFSCLLSSHGAPVHFVGFRTHIQQAKSRNLQDLQQIHFHEFPTPDFDSPPPVIPNSTMKFPTHLQPSFEASKQLREPFSNLLTEFSNKVKRIVVIHDPLMSSVVQDFSTIPNAESYAFNCTSAFTQFFSFWDAMGRPFPVEGMPKNLPSMEGCFSFEIMNFMAYQYELMHYRAGDLFNSCRLIEGTYADLLNKLEMNANKKQWSIGPILPDLTKREKGSSSRHKSLEWLDKQAPKSVLYISFGSTTTMTDKQIQELAIGLENSNQKFLWVLRDADTGNVFDGETRKARLPEGYQERTKGIGMVVTDWAPQLKILGHTSIGGFMSHCGWNSCMESITMGVPILAWPMHSEQPWNVTLITDILEVGIQVTEQAHQMELVSSSTIEKAVNRLMVSKEGEELRSRAEKLGRQVWQSRDEGGVSQLELNSFIAHLSR</sequence>
<keyword evidence="3" id="KW-0328">Glycosyltransferase</keyword>
<dbReference type="SUPFAM" id="SSF53756">
    <property type="entry name" value="UDP-Glycosyltransferase/glycogen phosphorylase"/>
    <property type="match status" value="1"/>
</dbReference>
<protein>
    <recommendedName>
        <fullName evidence="3">Glycosyltransferase</fullName>
        <ecNumber evidence="3">2.4.1.-</ecNumber>
    </recommendedName>
</protein>
<name>A0ABS8URD8_DATST</name>
<feature type="domain" description="Glycosyltransferase N-terminal" evidence="4">
    <location>
        <begin position="16"/>
        <end position="245"/>
    </location>
</feature>
<evidence type="ECO:0000259" key="4">
    <source>
        <dbReference type="Pfam" id="PF26168"/>
    </source>
</evidence>
<dbReference type="Proteomes" id="UP000823775">
    <property type="component" value="Unassembled WGS sequence"/>
</dbReference>
<dbReference type="InterPro" id="IPR058980">
    <property type="entry name" value="Glyco_transf_N"/>
</dbReference>
<keyword evidence="6" id="KW-1185">Reference proteome</keyword>
<evidence type="ECO:0000313" key="6">
    <source>
        <dbReference type="Proteomes" id="UP000823775"/>
    </source>
</evidence>
<dbReference type="Pfam" id="PF26168">
    <property type="entry name" value="Glyco_transf_N"/>
    <property type="match status" value="1"/>
</dbReference>
<dbReference type="PANTHER" id="PTHR48044:SF7">
    <property type="entry name" value="GLYCOSYLTRANSFERASE"/>
    <property type="match status" value="1"/>
</dbReference>
<comment type="caution">
    <text evidence="5">The sequence shown here is derived from an EMBL/GenBank/DDBJ whole genome shotgun (WGS) entry which is preliminary data.</text>
</comment>
<gene>
    <name evidence="5" type="ORF">HAX54_019538</name>
</gene>
<reference evidence="5 6" key="1">
    <citation type="journal article" date="2021" name="BMC Genomics">
        <title>Datura genome reveals duplications of psychoactive alkaloid biosynthetic genes and high mutation rate following tissue culture.</title>
        <authorList>
            <person name="Rajewski A."/>
            <person name="Carter-House D."/>
            <person name="Stajich J."/>
            <person name="Litt A."/>
        </authorList>
    </citation>
    <scope>NUCLEOTIDE SEQUENCE [LARGE SCALE GENOMIC DNA]</scope>
    <source>
        <strain evidence="5">AR-01</strain>
    </source>
</reference>
<evidence type="ECO:0000256" key="1">
    <source>
        <dbReference type="ARBA" id="ARBA00009995"/>
    </source>
</evidence>
<proteinExistence type="inferred from homology"/>
<dbReference type="PANTHER" id="PTHR48044">
    <property type="entry name" value="GLYCOSYLTRANSFERASE"/>
    <property type="match status" value="1"/>
</dbReference>
<dbReference type="Gene3D" id="3.40.50.2000">
    <property type="entry name" value="Glycogen Phosphorylase B"/>
    <property type="match status" value="2"/>
</dbReference>
<dbReference type="EC" id="2.4.1.-" evidence="3"/>
<dbReference type="EMBL" id="JACEIK010002372">
    <property type="protein sequence ID" value="MCD9560747.1"/>
    <property type="molecule type" value="Genomic_DNA"/>
</dbReference>
<evidence type="ECO:0000313" key="5">
    <source>
        <dbReference type="EMBL" id="MCD9560747.1"/>
    </source>
</evidence>
<dbReference type="CDD" id="cd03784">
    <property type="entry name" value="GT1_Gtf-like"/>
    <property type="match status" value="1"/>
</dbReference>
<dbReference type="InterPro" id="IPR002213">
    <property type="entry name" value="UDP_glucos_trans"/>
</dbReference>
<dbReference type="PROSITE" id="PS00375">
    <property type="entry name" value="UDPGT"/>
    <property type="match status" value="1"/>
</dbReference>
<evidence type="ECO:0000256" key="3">
    <source>
        <dbReference type="RuleBase" id="RU362057"/>
    </source>
</evidence>
<evidence type="ECO:0000256" key="2">
    <source>
        <dbReference type="ARBA" id="ARBA00022679"/>
    </source>
</evidence>
<accession>A0ABS8URD8</accession>
<organism evidence="5 6">
    <name type="scientific">Datura stramonium</name>
    <name type="common">Jimsonweed</name>
    <name type="synonym">Common thornapple</name>
    <dbReference type="NCBI Taxonomy" id="4076"/>
    <lineage>
        <taxon>Eukaryota</taxon>
        <taxon>Viridiplantae</taxon>
        <taxon>Streptophyta</taxon>
        <taxon>Embryophyta</taxon>
        <taxon>Tracheophyta</taxon>
        <taxon>Spermatophyta</taxon>
        <taxon>Magnoliopsida</taxon>
        <taxon>eudicotyledons</taxon>
        <taxon>Gunneridae</taxon>
        <taxon>Pentapetalae</taxon>
        <taxon>asterids</taxon>
        <taxon>lamiids</taxon>
        <taxon>Solanales</taxon>
        <taxon>Solanaceae</taxon>
        <taxon>Solanoideae</taxon>
        <taxon>Datureae</taxon>
        <taxon>Datura</taxon>
    </lineage>
</organism>
<dbReference type="InterPro" id="IPR035595">
    <property type="entry name" value="UDP_glycos_trans_CS"/>
</dbReference>
<keyword evidence="2 3" id="KW-0808">Transferase</keyword>
<comment type="similarity">
    <text evidence="1 3">Belongs to the UDP-glycosyltransferase family.</text>
</comment>